<keyword evidence="5" id="KW-0547">Nucleotide-binding</keyword>
<gene>
    <name evidence="11" type="ORF">Fot_25204</name>
</gene>
<evidence type="ECO:0000256" key="2">
    <source>
        <dbReference type="ARBA" id="ARBA00012513"/>
    </source>
</evidence>
<evidence type="ECO:0000313" key="11">
    <source>
        <dbReference type="EMBL" id="KAL2521281.1"/>
    </source>
</evidence>
<dbReference type="GO" id="GO:0004674">
    <property type="term" value="F:protein serine/threonine kinase activity"/>
    <property type="evidence" value="ECO:0007669"/>
    <property type="project" value="UniProtKB-KW"/>
</dbReference>
<proteinExistence type="inferred from homology"/>
<dbReference type="InterPro" id="IPR012341">
    <property type="entry name" value="6hp_glycosidase-like_sf"/>
</dbReference>
<name>A0ABD1U8D2_9LAMI</name>
<sequence length="292" mass="33189">MADRFFPNEMTDFVPETPVKEPTVASSEGAKDSLTRLLHLPYKTLSESLKKEALDLKETDQNDLALCSEITVLKLRTRRGNDIVAVHVTHPKSIATLLYSHGNAADLGQMTRNSTNQNFKAIKKERIKLIQLRKIIRQLEAINYEKLVLALEYLHGLCIVYIDLKPENVMIQENGHLIDFDLSTKLSPKSPEIRSSMKSMPKIETRKKKKFSHFFKCCDSGISPEDSVNPVELDGDSVTHESDLVQKSNQYVGTEEYVAPEIILGIGHDFSVDCWCLGVMLYEFYTARHRFV</sequence>
<accession>A0ABD1U8D2</accession>
<evidence type="ECO:0000256" key="4">
    <source>
        <dbReference type="ARBA" id="ARBA00022679"/>
    </source>
</evidence>
<dbReference type="SUPFAM" id="SSF56112">
    <property type="entry name" value="Protein kinase-like (PK-like)"/>
    <property type="match status" value="1"/>
</dbReference>
<keyword evidence="3" id="KW-0723">Serine/threonine-protein kinase</keyword>
<dbReference type="Pfam" id="PF00069">
    <property type="entry name" value="Pkinase"/>
    <property type="match status" value="2"/>
</dbReference>
<evidence type="ECO:0000259" key="10">
    <source>
        <dbReference type="PROSITE" id="PS50011"/>
    </source>
</evidence>
<keyword evidence="4" id="KW-0808">Transferase</keyword>
<evidence type="ECO:0000313" key="12">
    <source>
        <dbReference type="Proteomes" id="UP001604277"/>
    </source>
</evidence>
<evidence type="ECO:0000256" key="5">
    <source>
        <dbReference type="ARBA" id="ARBA00022741"/>
    </source>
</evidence>
<evidence type="ECO:0000256" key="6">
    <source>
        <dbReference type="ARBA" id="ARBA00022777"/>
    </source>
</evidence>
<comment type="catalytic activity">
    <reaction evidence="9">
        <text>L-seryl-[protein] + ATP = O-phospho-L-seryl-[protein] + ADP + H(+)</text>
        <dbReference type="Rhea" id="RHEA:17989"/>
        <dbReference type="Rhea" id="RHEA-COMP:9863"/>
        <dbReference type="Rhea" id="RHEA-COMP:11604"/>
        <dbReference type="ChEBI" id="CHEBI:15378"/>
        <dbReference type="ChEBI" id="CHEBI:29999"/>
        <dbReference type="ChEBI" id="CHEBI:30616"/>
        <dbReference type="ChEBI" id="CHEBI:83421"/>
        <dbReference type="ChEBI" id="CHEBI:456216"/>
        <dbReference type="EC" id="2.7.11.1"/>
    </reaction>
</comment>
<feature type="domain" description="Protein kinase" evidence="10">
    <location>
        <begin position="20"/>
        <end position="292"/>
    </location>
</feature>
<dbReference type="PANTHER" id="PTHR45637">
    <property type="entry name" value="FLIPPASE KINASE 1-RELATED"/>
    <property type="match status" value="1"/>
</dbReference>
<dbReference type="PROSITE" id="PS00108">
    <property type="entry name" value="PROTEIN_KINASE_ST"/>
    <property type="match status" value="1"/>
</dbReference>
<dbReference type="InterPro" id="IPR000719">
    <property type="entry name" value="Prot_kinase_dom"/>
</dbReference>
<dbReference type="EC" id="2.7.11.1" evidence="2"/>
<comment type="catalytic activity">
    <reaction evidence="8">
        <text>L-threonyl-[protein] + ATP = O-phospho-L-threonyl-[protein] + ADP + H(+)</text>
        <dbReference type="Rhea" id="RHEA:46608"/>
        <dbReference type="Rhea" id="RHEA-COMP:11060"/>
        <dbReference type="Rhea" id="RHEA-COMP:11605"/>
        <dbReference type="ChEBI" id="CHEBI:15378"/>
        <dbReference type="ChEBI" id="CHEBI:30013"/>
        <dbReference type="ChEBI" id="CHEBI:30616"/>
        <dbReference type="ChEBI" id="CHEBI:61977"/>
        <dbReference type="ChEBI" id="CHEBI:456216"/>
        <dbReference type="EC" id="2.7.11.1"/>
    </reaction>
</comment>
<keyword evidence="6" id="KW-0418">Kinase</keyword>
<dbReference type="PROSITE" id="PS50011">
    <property type="entry name" value="PROTEIN_KINASE_DOM"/>
    <property type="match status" value="1"/>
</dbReference>
<dbReference type="SMART" id="SM00220">
    <property type="entry name" value="S_TKc"/>
    <property type="match status" value="1"/>
</dbReference>
<organism evidence="11 12">
    <name type="scientific">Forsythia ovata</name>
    <dbReference type="NCBI Taxonomy" id="205694"/>
    <lineage>
        <taxon>Eukaryota</taxon>
        <taxon>Viridiplantae</taxon>
        <taxon>Streptophyta</taxon>
        <taxon>Embryophyta</taxon>
        <taxon>Tracheophyta</taxon>
        <taxon>Spermatophyta</taxon>
        <taxon>Magnoliopsida</taxon>
        <taxon>eudicotyledons</taxon>
        <taxon>Gunneridae</taxon>
        <taxon>Pentapetalae</taxon>
        <taxon>asterids</taxon>
        <taxon>lamiids</taxon>
        <taxon>Lamiales</taxon>
        <taxon>Oleaceae</taxon>
        <taxon>Forsythieae</taxon>
        <taxon>Forsythia</taxon>
    </lineage>
</organism>
<dbReference type="AlphaFoldDB" id="A0ABD1U8D2"/>
<comment type="caution">
    <text evidence="11">The sequence shown here is derived from an EMBL/GenBank/DDBJ whole genome shotgun (WGS) entry which is preliminary data.</text>
</comment>
<dbReference type="EMBL" id="JBFOLJ010000007">
    <property type="protein sequence ID" value="KAL2521281.1"/>
    <property type="molecule type" value="Genomic_DNA"/>
</dbReference>
<evidence type="ECO:0000256" key="1">
    <source>
        <dbReference type="ARBA" id="ARBA00009903"/>
    </source>
</evidence>
<comment type="similarity">
    <text evidence="1">Belongs to the protein kinase superfamily. AGC Ser/Thr protein kinase family.</text>
</comment>
<evidence type="ECO:0000256" key="7">
    <source>
        <dbReference type="ARBA" id="ARBA00022840"/>
    </source>
</evidence>
<evidence type="ECO:0000256" key="3">
    <source>
        <dbReference type="ARBA" id="ARBA00022527"/>
    </source>
</evidence>
<reference evidence="12" key="1">
    <citation type="submission" date="2024-07" db="EMBL/GenBank/DDBJ databases">
        <title>Two chromosome-level genome assemblies of Korean endemic species Abeliophyllum distichum and Forsythia ovata (Oleaceae).</title>
        <authorList>
            <person name="Jang H."/>
        </authorList>
    </citation>
    <scope>NUCLEOTIDE SEQUENCE [LARGE SCALE GENOMIC DNA]</scope>
</reference>
<dbReference type="Proteomes" id="UP001604277">
    <property type="component" value="Unassembled WGS sequence"/>
</dbReference>
<dbReference type="InterPro" id="IPR011009">
    <property type="entry name" value="Kinase-like_dom_sf"/>
</dbReference>
<dbReference type="Gene3D" id="1.10.510.10">
    <property type="entry name" value="Transferase(Phosphotransferase) domain 1"/>
    <property type="match status" value="1"/>
</dbReference>
<dbReference type="GO" id="GO:0005524">
    <property type="term" value="F:ATP binding"/>
    <property type="evidence" value="ECO:0007669"/>
    <property type="project" value="UniProtKB-KW"/>
</dbReference>
<dbReference type="Gene3D" id="1.50.10.10">
    <property type="match status" value="1"/>
</dbReference>
<protein>
    <recommendedName>
        <fullName evidence="2">non-specific serine/threonine protein kinase</fullName>
        <ecNumber evidence="2">2.7.11.1</ecNumber>
    </recommendedName>
</protein>
<evidence type="ECO:0000256" key="8">
    <source>
        <dbReference type="ARBA" id="ARBA00047899"/>
    </source>
</evidence>
<dbReference type="InterPro" id="IPR008271">
    <property type="entry name" value="Ser/Thr_kinase_AS"/>
</dbReference>
<keyword evidence="12" id="KW-1185">Reference proteome</keyword>
<evidence type="ECO:0000256" key="9">
    <source>
        <dbReference type="ARBA" id="ARBA00048679"/>
    </source>
</evidence>
<keyword evidence="7" id="KW-0067">ATP-binding</keyword>